<reference evidence="3" key="1">
    <citation type="journal article" date="2024" name="Int. J. Syst. Evol. Microbiol.">
        <title>Methylomarinovum tepidoasis sp. nov., a moderately thermophilic methanotroph of the family Methylothermaceae isolated from a deep-sea hydrothermal field.</title>
        <authorList>
            <person name="Hirayama H."/>
            <person name="Takaki Y."/>
            <person name="Abe M."/>
            <person name="Miyazaki M."/>
            <person name="Uematsu K."/>
            <person name="Matsui Y."/>
            <person name="Takai K."/>
        </authorList>
    </citation>
    <scope>NUCLEOTIDE SEQUENCE [LARGE SCALE GENOMIC DNA]</scope>
    <source>
        <strain evidence="3">IN45</strain>
    </source>
</reference>
<keyword evidence="1 2" id="KW-0378">Hydrolase</keyword>
<organism evidence="2 3">
    <name type="scientific">Methylomarinovum tepidoasis</name>
    <dbReference type="NCBI Taxonomy" id="2840183"/>
    <lineage>
        <taxon>Bacteria</taxon>
        <taxon>Pseudomonadati</taxon>
        <taxon>Pseudomonadota</taxon>
        <taxon>Gammaproteobacteria</taxon>
        <taxon>Methylococcales</taxon>
        <taxon>Methylothermaceae</taxon>
        <taxon>Methylomarinovum</taxon>
    </lineage>
</organism>
<name>A0AAU9C833_9GAMM</name>
<keyword evidence="3" id="KW-1185">Reference proteome</keyword>
<dbReference type="EMBL" id="AP024718">
    <property type="protein sequence ID" value="BCX88605.1"/>
    <property type="molecule type" value="Genomic_DNA"/>
</dbReference>
<dbReference type="RefSeq" id="WP_286293791.1">
    <property type="nucleotide sequence ID" value="NZ_AP024718.1"/>
</dbReference>
<protein>
    <submittedName>
        <fullName evidence="2">Agmatine deiminase</fullName>
        <ecNumber evidence="2">3.5.3.12</ecNumber>
    </submittedName>
</protein>
<dbReference type="SUPFAM" id="SSF55909">
    <property type="entry name" value="Pentein"/>
    <property type="match status" value="1"/>
</dbReference>
<dbReference type="Gene3D" id="3.75.10.10">
    <property type="entry name" value="L-arginine/glycine Amidinotransferase, Chain A"/>
    <property type="match status" value="1"/>
</dbReference>
<dbReference type="PANTHER" id="PTHR31377">
    <property type="entry name" value="AGMATINE DEIMINASE-RELATED"/>
    <property type="match status" value="1"/>
</dbReference>
<dbReference type="PANTHER" id="PTHR31377:SF0">
    <property type="entry name" value="AGMATINE DEIMINASE-RELATED"/>
    <property type="match status" value="1"/>
</dbReference>
<proteinExistence type="predicted"/>
<dbReference type="InterPro" id="IPR007466">
    <property type="entry name" value="Peptidyl-Arg-deiminase_porph"/>
</dbReference>
<dbReference type="GO" id="GO:0009446">
    <property type="term" value="P:putrescine biosynthetic process"/>
    <property type="evidence" value="ECO:0007669"/>
    <property type="project" value="InterPro"/>
</dbReference>
<dbReference type="EC" id="3.5.3.12" evidence="2"/>
<evidence type="ECO:0000256" key="1">
    <source>
        <dbReference type="ARBA" id="ARBA00022801"/>
    </source>
</evidence>
<dbReference type="KEGG" id="meiy:MIN45_P0974"/>
<sequence length="347" mass="39391">MEPLRLPAEWEPQSFVLLAWPSPEGDFAPWLEQVEDSYHRTVVAISRHQDVVVICEDGFHQRHIRQRLGDEPVGARVHFVQAPYRDVWVRDTAPLAVFRDGKPALADFRFNGWGGKYPSRLDDALGERLYRQGVFDAAPYRRVGWVLEGGSVETDGRGTLLATRSSIQNPNRNPDPSRAEAVLRTHLGLRRFLWLDHGHLEGDDTDGHIDTLARFCDHDTIVYQGCDDPADLHYEPLQAMAAQLRTFHTPFGRPYELIPLPLPQPIHNRENRRLPASYANFLIIDGAVLVPQYDDPADQEAVSRLKALFPQREIIPIPARALIQQYGSLHCMTMNYPQPLALGIDHA</sequence>
<dbReference type="GO" id="GO:0004668">
    <property type="term" value="F:protein-arginine deiminase activity"/>
    <property type="evidence" value="ECO:0007669"/>
    <property type="project" value="InterPro"/>
</dbReference>
<dbReference type="AlphaFoldDB" id="A0AAU9C833"/>
<dbReference type="Proteomes" id="UP001321450">
    <property type="component" value="Chromosome"/>
</dbReference>
<evidence type="ECO:0000313" key="2">
    <source>
        <dbReference type="EMBL" id="BCX88605.1"/>
    </source>
</evidence>
<dbReference type="GO" id="GO:0047632">
    <property type="term" value="F:agmatine deiminase activity"/>
    <property type="evidence" value="ECO:0007669"/>
    <property type="project" value="UniProtKB-EC"/>
</dbReference>
<evidence type="ECO:0000313" key="3">
    <source>
        <dbReference type="Proteomes" id="UP001321450"/>
    </source>
</evidence>
<accession>A0AAU9C833</accession>
<gene>
    <name evidence="2" type="ORF">MIN45_P0974</name>
</gene>
<dbReference type="Pfam" id="PF04371">
    <property type="entry name" value="PAD_porph"/>
    <property type="match status" value="1"/>
</dbReference>